<dbReference type="AlphaFoldDB" id="U2F625"/>
<dbReference type="Proteomes" id="UP000003861">
    <property type="component" value="Unassembled WGS sequence"/>
</dbReference>
<sequence>MAVVNVACPYCGEEANASLPRDAKLYDVKKKSKHCQGNGTSTTSCKNCGHTFATSYTRN</sequence>
<proteinExistence type="predicted"/>
<comment type="caution">
    <text evidence="1">The sequence shown here is derived from an EMBL/GenBank/DDBJ whole genome shotgun (WGS) entry which is preliminary data.</text>
</comment>
<evidence type="ECO:0000313" key="1">
    <source>
        <dbReference type="EMBL" id="ERJ05700.1"/>
    </source>
</evidence>
<name>U2F625_9EURY</name>
<gene>
    <name evidence="1" type="ORF">HLRTI_002322</name>
</gene>
<organism evidence="1 2">
    <name type="scientific">Halorhabdus tiamatea SARL4B</name>
    <dbReference type="NCBI Taxonomy" id="1033806"/>
    <lineage>
        <taxon>Archaea</taxon>
        <taxon>Methanobacteriati</taxon>
        <taxon>Methanobacteriota</taxon>
        <taxon>Stenosarchaea group</taxon>
        <taxon>Halobacteria</taxon>
        <taxon>Halobacteriales</taxon>
        <taxon>Haloarculaceae</taxon>
        <taxon>Halorhabdus</taxon>
    </lineage>
</organism>
<protein>
    <submittedName>
        <fullName evidence="1">Uncharacterized protein</fullName>
    </submittedName>
</protein>
<dbReference type="EMBL" id="AFNT02000027">
    <property type="protein sequence ID" value="ERJ05700.1"/>
    <property type="molecule type" value="Genomic_DNA"/>
</dbReference>
<dbReference type="Pfam" id="PF23454">
    <property type="entry name" value="Zn_ribbon_Brz"/>
    <property type="match status" value="1"/>
</dbReference>
<dbReference type="InterPro" id="IPR053463">
    <property type="entry name" value="Brz_Regulator"/>
</dbReference>
<reference evidence="1 2" key="2">
    <citation type="journal article" date="2013" name="PLoS ONE">
        <title>INDIGO - INtegrated Data Warehouse of MIcrobial GenOmes with Examples from the Red Sea Extremophiles.</title>
        <authorList>
            <person name="Alam I."/>
            <person name="Antunes A."/>
            <person name="Kamau A.A."/>
            <person name="Ba Alawi W."/>
            <person name="Kalkatawi M."/>
            <person name="Stingl U."/>
            <person name="Bajic V.B."/>
        </authorList>
    </citation>
    <scope>NUCLEOTIDE SEQUENCE [LARGE SCALE GENOMIC DNA]</scope>
    <source>
        <strain evidence="1 2">SARL4B</strain>
    </source>
</reference>
<accession>U2F625</accession>
<evidence type="ECO:0000313" key="2">
    <source>
        <dbReference type="Proteomes" id="UP000003861"/>
    </source>
</evidence>
<reference evidence="1 2" key="1">
    <citation type="journal article" date="2011" name="J. Bacteriol.">
        <title>Genome sequence of Halorhabdus tiamatea, the first archaeon isolated from a deep-sea anoxic brine lake.</title>
        <authorList>
            <person name="Antunes A."/>
            <person name="Alam I."/>
            <person name="Bajic V.B."/>
            <person name="Stingl U."/>
        </authorList>
    </citation>
    <scope>NUCLEOTIDE SEQUENCE [LARGE SCALE GENOMIC DNA]</scope>
    <source>
        <strain evidence="1 2">SARL4B</strain>
    </source>
</reference>